<accession>A0ABV0NJN5</accession>
<proteinExistence type="predicted"/>
<sequence>MSRPQWRTDRRFWMFCGGSSRPFIRRGGGGVADGWHHVDFGRTAVTEGCLCAQMELELQLQAEREEDVARQAVLEQERRDRELAMRIAQSEAELIPEEALNDSGLRR</sequence>
<evidence type="ECO:0000313" key="1">
    <source>
        <dbReference type="EMBL" id="MEQ2171510.1"/>
    </source>
</evidence>
<dbReference type="EMBL" id="JAHRIO010040679">
    <property type="protein sequence ID" value="MEQ2171510.1"/>
    <property type="molecule type" value="Genomic_DNA"/>
</dbReference>
<dbReference type="Proteomes" id="UP001476798">
    <property type="component" value="Unassembled WGS sequence"/>
</dbReference>
<evidence type="ECO:0000313" key="2">
    <source>
        <dbReference type="Proteomes" id="UP001476798"/>
    </source>
</evidence>
<reference evidence="1 2" key="1">
    <citation type="submission" date="2021-06" db="EMBL/GenBank/DDBJ databases">
        <authorList>
            <person name="Palmer J.M."/>
        </authorList>
    </citation>
    <scope>NUCLEOTIDE SEQUENCE [LARGE SCALE GENOMIC DNA]</scope>
    <source>
        <strain evidence="1 2">GA_2019</strain>
        <tissue evidence="1">Muscle</tissue>
    </source>
</reference>
<protein>
    <submittedName>
        <fullName evidence="1">Uncharacterized protein</fullName>
    </submittedName>
</protein>
<organism evidence="1 2">
    <name type="scientific">Goodea atripinnis</name>
    <dbReference type="NCBI Taxonomy" id="208336"/>
    <lineage>
        <taxon>Eukaryota</taxon>
        <taxon>Metazoa</taxon>
        <taxon>Chordata</taxon>
        <taxon>Craniata</taxon>
        <taxon>Vertebrata</taxon>
        <taxon>Euteleostomi</taxon>
        <taxon>Actinopterygii</taxon>
        <taxon>Neopterygii</taxon>
        <taxon>Teleostei</taxon>
        <taxon>Neoteleostei</taxon>
        <taxon>Acanthomorphata</taxon>
        <taxon>Ovalentaria</taxon>
        <taxon>Atherinomorphae</taxon>
        <taxon>Cyprinodontiformes</taxon>
        <taxon>Goodeidae</taxon>
        <taxon>Goodea</taxon>
    </lineage>
</organism>
<comment type="caution">
    <text evidence="1">The sequence shown here is derived from an EMBL/GenBank/DDBJ whole genome shotgun (WGS) entry which is preliminary data.</text>
</comment>
<gene>
    <name evidence="1" type="ORF">GOODEAATRI_011414</name>
</gene>
<name>A0ABV0NJN5_9TELE</name>
<keyword evidence="2" id="KW-1185">Reference proteome</keyword>